<dbReference type="KEGG" id="cbar:PATL70BA_2930"/>
<dbReference type="SUPFAM" id="SSF53850">
    <property type="entry name" value="Periplasmic binding protein-like II"/>
    <property type="match status" value="1"/>
</dbReference>
<feature type="signal peptide" evidence="1">
    <location>
        <begin position="1"/>
        <end position="26"/>
    </location>
</feature>
<dbReference type="Pfam" id="PF04069">
    <property type="entry name" value="OpuAC"/>
    <property type="match status" value="1"/>
</dbReference>
<organism evidence="3 4">
    <name type="scientific">Petrocella atlantisensis</name>
    <dbReference type="NCBI Taxonomy" id="2173034"/>
    <lineage>
        <taxon>Bacteria</taxon>
        <taxon>Bacillati</taxon>
        <taxon>Bacillota</taxon>
        <taxon>Clostridia</taxon>
        <taxon>Lachnospirales</taxon>
        <taxon>Vallitaleaceae</taxon>
        <taxon>Petrocella</taxon>
    </lineage>
</organism>
<reference evidence="3 4" key="1">
    <citation type="submission" date="2018-09" db="EMBL/GenBank/DDBJ databases">
        <authorList>
            <person name="Postec A."/>
        </authorList>
    </citation>
    <scope>NUCLEOTIDE SEQUENCE [LARGE SCALE GENOMIC DNA]</scope>
    <source>
        <strain evidence="3">70B-A</strain>
    </source>
</reference>
<name>A0A3P7P5J2_9FIRM</name>
<feature type="chain" id="PRO_5018050557" evidence="1">
    <location>
        <begin position="27"/>
        <end position="325"/>
    </location>
</feature>
<dbReference type="EMBL" id="LR130778">
    <property type="protein sequence ID" value="VDN48840.1"/>
    <property type="molecule type" value="Genomic_DNA"/>
</dbReference>
<evidence type="ECO:0000259" key="2">
    <source>
        <dbReference type="Pfam" id="PF04069"/>
    </source>
</evidence>
<accession>A0A3P7P5J2</accession>
<dbReference type="Proteomes" id="UP000279029">
    <property type="component" value="Chromosome"/>
</dbReference>
<keyword evidence="1" id="KW-0732">Signal</keyword>
<keyword evidence="4" id="KW-1185">Reference proteome</keyword>
<gene>
    <name evidence="3" type="ORF">PATL70BA_2930</name>
</gene>
<dbReference type="OrthoDB" id="9801163at2"/>
<dbReference type="AlphaFoldDB" id="A0A3P7P5J2"/>
<dbReference type="GO" id="GO:0043190">
    <property type="term" value="C:ATP-binding cassette (ABC) transporter complex"/>
    <property type="evidence" value="ECO:0007669"/>
    <property type="project" value="InterPro"/>
</dbReference>
<dbReference type="Gene3D" id="3.10.105.10">
    <property type="entry name" value="Dipeptide-binding Protein, Domain 3"/>
    <property type="match status" value="2"/>
</dbReference>
<feature type="domain" description="ABC-type glycine betaine transport system substrate-binding" evidence="2">
    <location>
        <begin position="31"/>
        <end position="303"/>
    </location>
</feature>
<dbReference type="GO" id="GO:0022857">
    <property type="term" value="F:transmembrane transporter activity"/>
    <property type="evidence" value="ECO:0007669"/>
    <property type="project" value="InterPro"/>
</dbReference>
<proteinExistence type="predicted"/>
<evidence type="ECO:0000256" key="1">
    <source>
        <dbReference type="SAM" id="SignalP"/>
    </source>
</evidence>
<sequence>MKRKIWKKITMVLMSAVLVISLGACASEPEKIVIGEGDWDSNAFHDQVVKVILEEGYGVETEIIIADTAVMISGLKNKTIDLALELWADNVPTYPEDIENGDYVKLATNFDDNVQGLYVPAYLVEGDDALLPDLKSVQDLPEYVEYFTDPENPDMGIIYGGPEGWSATAFLHNKMEAYGLDEHYNFKTIDSGATLNATLASAYAKGEPWLGYNWEPTWVMGLFDLVLLEDTPYSADDFAAGIGSFPSVDVQVVSTPEFVDEYPEITEFLKQYTTSSQLTSEALAYMQENDVEADVAAKWFLEEKQDIWADWVTEEAYDKIMTAIQ</sequence>
<evidence type="ECO:0000313" key="3">
    <source>
        <dbReference type="EMBL" id="VDN48840.1"/>
    </source>
</evidence>
<dbReference type="CDD" id="cd13641">
    <property type="entry name" value="PBP2_HisX_like"/>
    <property type="match status" value="1"/>
</dbReference>
<dbReference type="PROSITE" id="PS51257">
    <property type="entry name" value="PROKAR_LIPOPROTEIN"/>
    <property type="match status" value="1"/>
</dbReference>
<dbReference type="InterPro" id="IPR007210">
    <property type="entry name" value="ABC_Gly_betaine_transp_sub-bd"/>
</dbReference>
<evidence type="ECO:0000313" key="4">
    <source>
        <dbReference type="Proteomes" id="UP000279029"/>
    </source>
</evidence>
<dbReference type="RefSeq" id="WP_125137913.1">
    <property type="nucleotide sequence ID" value="NZ_LR130778.1"/>
</dbReference>
<dbReference type="Gene3D" id="3.40.190.100">
    <property type="entry name" value="Glycine betaine-binding periplasmic protein, domain 2"/>
    <property type="match status" value="1"/>
</dbReference>
<protein>
    <submittedName>
        <fullName evidence="3">ABC transporter substrate-binding protein</fullName>
    </submittedName>
</protein>